<evidence type="ECO:0000313" key="1">
    <source>
        <dbReference type="EMBL" id="EQM94827.1"/>
    </source>
</evidence>
<dbReference type="EMBL" id="ACDN02000002">
    <property type="protein sequence ID" value="EQM94827.1"/>
    <property type="molecule type" value="Genomic_DNA"/>
</dbReference>
<protein>
    <submittedName>
        <fullName evidence="1">Uncharacterized protein</fullName>
    </submittedName>
</protein>
<accession>T5LQ70</accession>
<dbReference type="AlphaFoldDB" id="T5LQ70"/>
<reference evidence="1 2" key="1">
    <citation type="journal article" date="2014" name="Genome Announc.">
        <title>Draft genome sequences of six enterohepatic helicobacter species isolated from humans and one from rhesus macaques.</title>
        <authorList>
            <person name="Shen Z."/>
            <person name="Sheh A."/>
            <person name="Young S.K."/>
            <person name="Abouelliel A."/>
            <person name="Ward D.V."/>
            <person name="Earl A.M."/>
            <person name="Fox J.G."/>
        </authorList>
    </citation>
    <scope>NUCLEOTIDE SEQUENCE [LARGE SCALE GENOMIC DNA]</scope>
    <source>
        <strain evidence="1 2">ATCC 43879</strain>
    </source>
</reference>
<keyword evidence="2" id="KW-1185">Reference proteome</keyword>
<name>T5LQ70_9HELI</name>
<dbReference type="RefSeq" id="WP_020995429.1">
    <property type="nucleotide sequence ID" value="NZ_KI392032.1"/>
</dbReference>
<gene>
    <name evidence="1" type="ORF">HRAG_02390</name>
</gene>
<comment type="caution">
    <text evidence="1">The sequence shown here is derived from an EMBL/GenBank/DDBJ whole genome shotgun (WGS) entry which is preliminary data.</text>
</comment>
<dbReference type="HOGENOM" id="CLU_3270971_0_0_7"/>
<dbReference type="Proteomes" id="UP000005085">
    <property type="component" value="Unassembled WGS sequence"/>
</dbReference>
<evidence type="ECO:0000313" key="2">
    <source>
        <dbReference type="Proteomes" id="UP000005085"/>
    </source>
</evidence>
<proteinExistence type="predicted"/>
<organism evidence="1 2">
    <name type="scientific">Helicobacter bilis ATCC 43879</name>
    <dbReference type="NCBI Taxonomy" id="613026"/>
    <lineage>
        <taxon>Bacteria</taxon>
        <taxon>Pseudomonadati</taxon>
        <taxon>Campylobacterota</taxon>
        <taxon>Epsilonproteobacteria</taxon>
        <taxon>Campylobacterales</taxon>
        <taxon>Helicobacteraceae</taxon>
        <taxon>Helicobacter</taxon>
    </lineage>
</organism>
<sequence>MSILQHDIMAQTQGNTKAKASTLAKVSIVAALTLWGGGGN</sequence>